<dbReference type="HOGENOM" id="CLU_2115367_0_0_2"/>
<dbReference type="KEGG" id="mear:Mpt1_c11040"/>
<reference evidence="1 2" key="1">
    <citation type="journal article" date="2014" name="Appl. Environ. Microbiol.">
        <title>Comparative Genome Analysis of 'Candidatus Methanoplasma termitum' Indicates a New Mode of Energy Metabolism in the Seventh Order of Methanogens.</title>
        <authorList>
            <person name="Lang K."/>
            <person name="Schuldes J."/>
            <person name="Klingl A."/>
            <person name="Poehlein A."/>
            <person name="Daniel R."/>
            <person name="Brune A."/>
        </authorList>
    </citation>
    <scope>NUCLEOTIDE SEQUENCE [LARGE SCALE GENOMIC DNA]</scope>
    <source>
        <strain evidence="2">Mpt1</strain>
    </source>
</reference>
<proteinExistence type="predicted"/>
<sequence length="114" mass="13168">MRQADTVILYEGNEGLCETKITAKIENGCLEIFGHIFDDSAMTCTWRDEREYRYKLNEEDTSELIRIISNYGNGPGESLIRHFGGKNGCTRFQKFCSENGLRYEYAAWPELIPK</sequence>
<dbReference type="AlphaFoldDB" id="A0A0A7LHH8"/>
<dbReference type="STRING" id="1577791.Mpt1_c11040"/>
<accession>A0A0A7LHH8</accession>
<dbReference type="RefSeq" id="WP_048112926.1">
    <property type="nucleotide sequence ID" value="NZ_CP010070.1"/>
</dbReference>
<organism evidence="1 2">
    <name type="scientific">Candidatus Methanoplasma termitum</name>
    <dbReference type="NCBI Taxonomy" id="1577791"/>
    <lineage>
        <taxon>Archaea</taxon>
        <taxon>Methanobacteriati</taxon>
        <taxon>Thermoplasmatota</taxon>
        <taxon>Thermoplasmata</taxon>
        <taxon>Methanomassiliicoccales</taxon>
        <taxon>Methanomassiliicoccaceae</taxon>
        <taxon>Candidatus Methanoplasma</taxon>
    </lineage>
</organism>
<name>A0A0A7LHH8_9ARCH</name>
<keyword evidence="2" id="KW-1185">Reference proteome</keyword>
<evidence type="ECO:0000313" key="1">
    <source>
        <dbReference type="EMBL" id="AIZ56971.1"/>
    </source>
</evidence>
<dbReference type="Proteomes" id="UP000030787">
    <property type="component" value="Chromosome"/>
</dbReference>
<evidence type="ECO:0000313" key="2">
    <source>
        <dbReference type="Proteomes" id="UP000030787"/>
    </source>
</evidence>
<protein>
    <submittedName>
        <fullName evidence="1">Uncharacterized protein</fullName>
    </submittedName>
</protein>
<dbReference type="EMBL" id="CP010070">
    <property type="protein sequence ID" value="AIZ56971.1"/>
    <property type="molecule type" value="Genomic_DNA"/>
</dbReference>
<dbReference type="GeneID" id="24818766"/>
<gene>
    <name evidence="1" type="ORF">Mpt1_c11040</name>
</gene>